<comment type="pathway">
    <text evidence="1">Porphyrin-containing compound metabolism; siroheme biosynthesis; sirohydrochlorin from precorrin-2: step 1/1.</text>
</comment>
<dbReference type="Pfam" id="PF22440">
    <property type="entry name" value="SirC_C"/>
    <property type="match status" value="1"/>
</dbReference>
<dbReference type="NCBIfam" id="TIGR01470">
    <property type="entry name" value="cysG_Nterm"/>
    <property type="match status" value="1"/>
</dbReference>
<dbReference type="InterPro" id="IPR042518">
    <property type="entry name" value="SirC_C"/>
</dbReference>
<dbReference type="EMBL" id="FNIZ01000028">
    <property type="protein sequence ID" value="SDP69735.1"/>
    <property type="molecule type" value="Genomic_DNA"/>
</dbReference>
<dbReference type="Gene3D" id="1.10.8.610">
    <property type="entry name" value="SirC, precorrin-2 dehydrogenase, C-terminal helical domain-like"/>
    <property type="match status" value="1"/>
</dbReference>
<dbReference type="SUPFAM" id="SSF51735">
    <property type="entry name" value="NAD(P)-binding Rossmann-fold domains"/>
    <property type="match status" value="1"/>
</dbReference>
<organism evidence="7 8">
    <name type="scientific">Halobacillus aidingensis</name>
    <dbReference type="NCBI Taxonomy" id="240303"/>
    <lineage>
        <taxon>Bacteria</taxon>
        <taxon>Bacillati</taxon>
        <taxon>Bacillota</taxon>
        <taxon>Bacilli</taxon>
        <taxon>Bacillales</taxon>
        <taxon>Bacillaceae</taxon>
        <taxon>Halobacillus</taxon>
    </lineage>
</organism>
<dbReference type="NCBIfam" id="NF005222">
    <property type="entry name" value="PRK06718.1"/>
    <property type="match status" value="1"/>
</dbReference>
<dbReference type="InterPro" id="IPR006367">
    <property type="entry name" value="Sirohaem_synthase_N"/>
</dbReference>
<dbReference type="RefSeq" id="WP_089654655.1">
    <property type="nucleotide sequence ID" value="NZ_FNIZ01000028.1"/>
</dbReference>
<dbReference type="SUPFAM" id="SSF75615">
    <property type="entry name" value="Siroheme synthase middle domains-like"/>
    <property type="match status" value="1"/>
</dbReference>
<dbReference type="Pfam" id="PF13241">
    <property type="entry name" value="NAD_binding_7"/>
    <property type="match status" value="1"/>
</dbReference>
<keyword evidence="8" id="KW-1185">Reference proteome</keyword>
<dbReference type="GO" id="GO:0043115">
    <property type="term" value="F:precorrin-2 dehydrogenase activity"/>
    <property type="evidence" value="ECO:0007669"/>
    <property type="project" value="UniProtKB-EC"/>
</dbReference>
<evidence type="ECO:0000256" key="4">
    <source>
        <dbReference type="ARBA" id="ARBA00023027"/>
    </source>
</evidence>
<dbReference type="PANTHER" id="PTHR35330">
    <property type="entry name" value="SIROHEME BIOSYNTHESIS PROTEIN MET8"/>
    <property type="match status" value="1"/>
</dbReference>
<evidence type="ECO:0000256" key="2">
    <source>
        <dbReference type="ARBA" id="ARBA00012400"/>
    </source>
</evidence>
<evidence type="ECO:0000256" key="3">
    <source>
        <dbReference type="ARBA" id="ARBA00023002"/>
    </source>
</evidence>
<protein>
    <recommendedName>
        <fullName evidence="2">precorrin-2 dehydrogenase</fullName>
        <ecNumber evidence="2">1.3.1.76</ecNumber>
    </recommendedName>
</protein>
<dbReference type="GO" id="GO:0019354">
    <property type="term" value="P:siroheme biosynthetic process"/>
    <property type="evidence" value="ECO:0007669"/>
    <property type="project" value="UniProtKB-UniPathway"/>
</dbReference>
<evidence type="ECO:0000256" key="5">
    <source>
        <dbReference type="ARBA" id="ARBA00023244"/>
    </source>
</evidence>
<accession>A0A1H0UUG7</accession>
<keyword evidence="3" id="KW-0560">Oxidoreductase</keyword>
<dbReference type="OrthoDB" id="9773765at2"/>
<dbReference type="EC" id="1.3.1.76" evidence="2"/>
<dbReference type="UniPathway" id="UPA00262">
    <property type="reaction ID" value="UER00222"/>
</dbReference>
<evidence type="ECO:0000256" key="1">
    <source>
        <dbReference type="ARBA" id="ARBA00005010"/>
    </source>
</evidence>
<dbReference type="InterPro" id="IPR036291">
    <property type="entry name" value="NAD(P)-bd_dom_sf"/>
</dbReference>
<dbReference type="AlphaFoldDB" id="A0A1H0UUG7"/>
<gene>
    <name evidence="7" type="ORF">SAMN05421677_12842</name>
</gene>
<dbReference type="InterPro" id="IPR028161">
    <property type="entry name" value="Met8-like"/>
</dbReference>
<keyword evidence="5" id="KW-0627">Porphyrin biosynthesis</keyword>
<dbReference type="STRING" id="240303.SAMN05421677_12842"/>
<dbReference type="Proteomes" id="UP000198860">
    <property type="component" value="Unassembled WGS sequence"/>
</dbReference>
<dbReference type="GO" id="GO:0004325">
    <property type="term" value="F:ferrochelatase activity"/>
    <property type="evidence" value="ECO:0007669"/>
    <property type="project" value="InterPro"/>
</dbReference>
<evidence type="ECO:0000313" key="7">
    <source>
        <dbReference type="EMBL" id="SDP69735.1"/>
    </source>
</evidence>
<evidence type="ECO:0000313" key="8">
    <source>
        <dbReference type="Proteomes" id="UP000198860"/>
    </source>
</evidence>
<sequence>MISLSVDLARQPVVVVGGGKVASKRVRVLQEEKARVTVVSPTVTNELKQRAEAGEIRWLNRSFEASDVRDVFLLVIATDDGDTNDSIARLANGVPLVNRADGGTGGNLQIPAQLSRGKLNLSVTTQGASPKLASRLREEWEKQFPPAYEAYVDFLYECRHMLKASPLSGTEKDHYLERMLDPSYLEQEKQWVMKDEIHNKGGGTICQD</sequence>
<reference evidence="8" key="1">
    <citation type="submission" date="2016-10" db="EMBL/GenBank/DDBJ databases">
        <authorList>
            <person name="Varghese N."/>
            <person name="Submissions S."/>
        </authorList>
    </citation>
    <scope>NUCLEOTIDE SEQUENCE [LARGE SCALE GENOMIC DNA]</scope>
    <source>
        <strain evidence="8">CGMCC 1.3703</strain>
    </source>
</reference>
<evidence type="ECO:0000256" key="6">
    <source>
        <dbReference type="ARBA" id="ARBA00047561"/>
    </source>
</evidence>
<dbReference type="PANTHER" id="PTHR35330:SF1">
    <property type="entry name" value="SIROHEME BIOSYNTHESIS PROTEIN MET8"/>
    <property type="match status" value="1"/>
</dbReference>
<name>A0A1H0UUG7_HALAD</name>
<keyword evidence="4" id="KW-0520">NAD</keyword>
<dbReference type="Gene3D" id="3.40.50.720">
    <property type="entry name" value="NAD(P)-binding Rossmann-like Domain"/>
    <property type="match status" value="1"/>
</dbReference>
<comment type="catalytic activity">
    <reaction evidence="6">
        <text>precorrin-2 + NAD(+) = sirohydrochlorin + NADH + 2 H(+)</text>
        <dbReference type="Rhea" id="RHEA:15613"/>
        <dbReference type="ChEBI" id="CHEBI:15378"/>
        <dbReference type="ChEBI" id="CHEBI:57540"/>
        <dbReference type="ChEBI" id="CHEBI:57945"/>
        <dbReference type="ChEBI" id="CHEBI:58351"/>
        <dbReference type="ChEBI" id="CHEBI:58827"/>
        <dbReference type="EC" id="1.3.1.76"/>
    </reaction>
</comment>
<proteinExistence type="predicted"/>